<organism evidence="6 7">
    <name type="scientific">Aspergillus parasiticus (strain ATCC 56775 / NRRL 5862 / SRRC 143 / SU-1)</name>
    <dbReference type="NCBI Taxonomy" id="1403190"/>
    <lineage>
        <taxon>Eukaryota</taxon>
        <taxon>Fungi</taxon>
        <taxon>Dikarya</taxon>
        <taxon>Ascomycota</taxon>
        <taxon>Pezizomycotina</taxon>
        <taxon>Eurotiomycetes</taxon>
        <taxon>Eurotiomycetidae</taxon>
        <taxon>Eurotiales</taxon>
        <taxon>Aspergillaceae</taxon>
        <taxon>Aspergillus</taxon>
        <taxon>Aspergillus subgen. Circumdati</taxon>
    </lineage>
</organism>
<dbReference type="PRINTS" id="PR00081">
    <property type="entry name" value="GDHRDH"/>
</dbReference>
<dbReference type="Pfam" id="PF00106">
    <property type="entry name" value="adh_short"/>
    <property type="match status" value="1"/>
</dbReference>
<comment type="similarity">
    <text evidence="1">Belongs to the short-chain dehydrogenases/reductases (SDR) family.</text>
</comment>
<dbReference type="Gene3D" id="3.40.50.720">
    <property type="entry name" value="NAD(P)-binding Rossmann-like Domain"/>
    <property type="match status" value="1"/>
</dbReference>
<dbReference type="InterPro" id="IPR057326">
    <property type="entry name" value="KR_dom"/>
</dbReference>
<name>A0A0F0IJC8_ASPPU</name>
<dbReference type="PANTHER" id="PTHR42901:SF1">
    <property type="entry name" value="ALCOHOL DEHYDROGENASE"/>
    <property type="match status" value="1"/>
</dbReference>
<reference evidence="6 7" key="1">
    <citation type="submission" date="2015-02" db="EMBL/GenBank/DDBJ databases">
        <title>Draft genome sequence of Aspergillus parasiticus SU-1.</title>
        <authorList>
            <person name="Yu J."/>
            <person name="Fedorova N."/>
            <person name="Yin Y."/>
            <person name="Losada L."/>
            <person name="Zafar N."/>
            <person name="Taujale R."/>
            <person name="Ehrlich K.C."/>
            <person name="Bhatnagar D."/>
            <person name="Cleveland T.E."/>
            <person name="Bennett J.W."/>
            <person name="Nierman W.C."/>
        </authorList>
    </citation>
    <scope>NUCLEOTIDE SEQUENCE [LARGE SCALE GENOMIC DNA]</scope>
    <source>
        <strain evidence="7">ATCC 56775 / NRRL 5862 / SRRC 143 / SU-1</strain>
    </source>
</reference>
<feature type="region of interest" description="Disordered" evidence="4">
    <location>
        <begin position="1"/>
        <end position="24"/>
    </location>
</feature>
<dbReference type="SUPFAM" id="SSF51735">
    <property type="entry name" value="NAD(P)-binding Rossmann-fold domains"/>
    <property type="match status" value="1"/>
</dbReference>
<dbReference type="PROSITE" id="PS00061">
    <property type="entry name" value="ADH_SHORT"/>
    <property type="match status" value="1"/>
</dbReference>
<keyword evidence="3" id="KW-0560">Oxidoreductase</keyword>
<dbReference type="EMBL" id="JZEE01000326">
    <property type="protein sequence ID" value="KJK65958.1"/>
    <property type="molecule type" value="Genomic_DNA"/>
</dbReference>
<proteinExistence type="inferred from homology"/>
<protein>
    <submittedName>
        <fullName evidence="6">Classical c SDR</fullName>
    </submittedName>
</protein>
<dbReference type="STRING" id="1403190.A0A0F0IJC8"/>
<dbReference type="SMART" id="SM00822">
    <property type="entry name" value="PKS_KR"/>
    <property type="match status" value="1"/>
</dbReference>
<dbReference type="Proteomes" id="UP000033540">
    <property type="component" value="Unassembled WGS sequence"/>
</dbReference>
<gene>
    <name evidence="6" type="ORF">P875_00021894</name>
</gene>
<dbReference type="InterPro" id="IPR020904">
    <property type="entry name" value="Sc_DH/Rdtase_CS"/>
</dbReference>
<dbReference type="CDD" id="cd05233">
    <property type="entry name" value="SDR_c"/>
    <property type="match status" value="1"/>
</dbReference>
<evidence type="ECO:0000259" key="5">
    <source>
        <dbReference type="SMART" id="SM00822"/>
    </source>
</evidence>
<evidence type="ECO:0000256" key="4">
    <source>
        <dbReference type="SAM" id="MobiDB-lite"/>
    </source>
</evidence>
<accession>A0A0F0IJC8</accession>
<dbReference type="OrthoDB" id="1933717at2759"/>
<evidence type="ECO:0000313" key="7">
    <source>
        <dbReference type="Proteomes" id="UP000033540"/>
    </source>
</evidence>
<dbReference type="AlphaFoldDB" id="A0A0F0IJC8"/>
<comment type="caution">
    <text evidence="6">The sequence shown here is derived from an EMBL/GenBank/DDBJ whole genome shotgun (WGS) entry which is preliminary data.</text>
</comment>
<dbReference type="InterPro" id="IPR002347">
    <property type="entry name" value="SDR_fam"/>
</dbReference>
<dbReference type="GO" id="GO:0044550">
    <property type="term" value="P:secondary metabolite biosynthetic process"/>
    <property type="evidence" value="ECO:0007669"/>
    <property type="project" value="UniProtKB-ARBA"/>
</dbReference>
<dbReference type="InterPro" id="IPR036291">
    <property type="entry name" value="NAD(P)-bd_dom_sf"/>
</dbReference>
<dbReference type="PANTHER" id="PTHR42901">
    <property type="entry name" value="ALCOHOL DEHYDROGENASE"/>
    <property type="match status" value="1"/>
</dbReference>
<evidence type="ECO:0000256" key="2">
    <source>
        <dbReference type="ARBA" id="ARBA00022857"/>
    </source>
</evidence>
<evidence type="ECO:0000256" key="1">
    <source>
        <dbReference type="ARBA" id="ARBA00006484"/>
    </source>
</evidence>
<keyword evidence="2" id="KW-0521">NADP</keyword>
<dbReference type="GO" id="GO:0016491">
    <property type="term" value="F:oxidoreductase activity"/>
    <property type="evidence" value="ECO:0007669"/>
    <property type="project" value="UniProtKB-KW"/>
</dbReference>
<feature type="domain" description="Ketoreductase" evidence="5">
    <location>
        <begin position="31"/>
        <end position="203"/>
    </location>
</feature>
<evidence type="ECO:0000256" key="3">
    <source>
        <dbReference type="ARBA" id="ARBA00023002"/>
    </source>
</evidence>
<evidence type="ECO:0000313" key="6">
    <source>
        <dbReference type="EMBL" id="KJK65958.1"/>
    </source>
</evidence>
<sequence length="441" mass="48570">MAPFPSPTSKWHTEAYPSISPTRPELSAKGKTILITGGGTGIGAETAHHFSEAGASRIILLGRREQPLLDTKASIDSKSSGVEVFVAPTDVTKKDEVDEAFARFVGDGNIHILVSNAAVIGPQDAVGDVDSDRFLDAIQQNLKGSLNVAQAFLRYASKDAVVIETSSSAAHVNFAPGFAAYSIAKLAVFRLWDSLAFANPGLSVFHVQPGVVDTAMNREAGGVAAMGFADDVSLPASFNVWLASREARFLRGKFLWANWDVDELKVQEEEIEASARLSIGLVLYRSHSDNLPPHLRTELVSIYPTYETFTWLLTSWRSLEVAPITVDQFRHTDSVGGTSRSRLYKRLFSHCRWGEKDTNAAEDSERFQRMLRNLDVALAIEHIIRHNDPYPARTIQKALLDFIESFKAKPKADHNLMILHDAGHGMMKNGKFTFAESEENT</sequence>